<dbReference type="Proteomes" id="UP000295684">
    <property type="component" value="Unassembled WGS sequence"/>
</dbReference>
<evidence type="ECO:0000256" key="2">
    <source>
        <dbReference type="ARBA" id="ARBA00022723"/>
    </source>
</evidence>
<dbReference type="AlphaFoldDB" id="A0A4R2H6V8"/>
<evidence type="ECO:0000256" key="1">
    <source>
        <dbReference type="ARBA" id="ARBA00022722"/>
    </source>
</evidence>
<dbReference type="Gene3D" id="1.10.575.10">
    <property type="entry name" value="P1 Nuclease"/>
    <property type="match status" value="1"/>
</dbReference>
<dbReference type="OrthoDB" id="267579at2"/>
<dbReference type="PANTHER" id="PTHR33146">
    <property type="entry name" value="ENDONUCLEASE 4"/>
    <property type="match status" value="1"/>
</dbReference>
<dbReference type="SUPFAM" id="SSF48537">
    <property type="entry name" value="Phospholipase C/P1 nuclease"/>
    <property type="match status" value="1"/>
</dbReference>
<keyword evidence="5" id="KW-1015">Disulfide bond</keyword>
<dbReference type="GO" id="GO:0016788">
    <property type="term" value="F:hydrolase activity, acting on ester bonds"/>
    <property type="evidence" value="ECO:0007669"/>
    <property type="project" value="InterPro"/>
</dbReference>
<dbReference type="GO" id="GO:0004519">
    <property type="term" value="F:endonuclease activity"/>
    <property type="evidence" value="ECO:0007669"/>
    <property type="project" value="UniProtKB-KW"/>
</dbReference>
<organism evidence="7 8">
    <name type="scientific">Pedobacter psychrotolerans</name>
    <dbReference type="NCBI Taxonomy" id="1843235"/>
    <lineage>
        <taxon>Bacteria</taxon>
        <taxon>Pseudomonadati</taxon>
        <taxon>Bacteroidota</taxon>
        <taxon>Sphingobacteriia</taxon>
        <taxon>Sphingobacteriales</taxon>
        <taxon>Sphingobacteriaceae</taxon>
        <taxon>Pedobacter</taxon>
    </lineage>
</organism>
<dbReference type="GO" id="GO:0046872">
    <property type="term" value="F:metal ion binding"/>
    <property type="evidence" value="ECO:0007669"/>
    <property type="project" value="UniProtKB-KW"/>
</dbReference>
<keyword evidence="3" id="KW-0255">Endonuclease</keyword>
<gene>
    <name evidence="7" type="ORF">EV200_107240</name>
</gene>
<keyword evidence="6" id="KW-0325">Glycoprotein</keyword>
<sequence length="264" mass="29876">MKRIIVTCALICMAFLFGSWGFFGHKTVASIAEKHLTDEAKQAVKELLGKETLADVASWADEVRNQPEYKNTAGWHFVNLPLGLNRRRFKDSIESLKNKNLLTALALNESIIKDPNATKDQKMIALKFIVHLVGDAHQPMHVSRAEDKGGNTIQVQFDGKGTNLHSLWDSRLLDHQGLSITQLVAKDDIGKSKIRKWQRATPVDWLFESYKISSKLYQEVEKNNKLDEAYYQSHIAIANKRIEMGGIRLAGVLNELFKNGISYK</sequence>
<dbReference type="GO" id="GO:0006308">
    <property type="term" value="P:DNA catabolic process"/>
    <property type="evidence" value="ECO:0007669"/>
    <property type="project" value="InterPro"/>
</dbReference>
<evidence type="ECO:0000313" key="8">
    <source>
        <dbReference type="Proteomes" id="UP000295684"/>
    </source>
</evidence>
<evidence type="ECO:0000313" key="7">
    <source>
        <dbReference type="EMBL" id="TCO21643.1"/>
    </source>
</evidence>
<comment type="caution">
    <text evidence="7">The sequence shown here is derived from an EMBL/GenBank/DDBJ whole genome shotgun (WGS) entry which is preliminary data.</text>
</comment>
<evidence type="ECO:0000256" key="5">
    <source>
        <dbReference type="ARBA" id="ARBA00023157"/>
    </source>
</evidence>
<dbReference type="InterPro" id="IPR008947">
    <property type="entry name" value="PLipase_C/P1_nuclease_dom_sf"/>
</dbReference>
<keyword evidence="1" id="KW-0540">Nuclease</keyword>
<dbReference type="Pfam" id="PF02265">
    <property type="entry name" value="S1-P1_nuclease"/>
    <property type="match status" value="1"/>
</dbReference>
<keyword evidence="4" id="KW-0378">Hydrolase</keyword>
<evidence type="ECO:0000256" key="3">
    <source>
        <dbReference type="ARBA" id="ARBA00022759"/>
    </source>
</evidence>
<name>A0A4R2H6V8_9SPHI</name>
<dbReference type="GO" id="GO:0003676">
    <property type="term" value="F:nucleic acid binding"/>
    <property type="evidence" value="ECO:0007669"/>
    <property type="project" value="InterPro"/>
</dbReference>
<proteinExistence type="predicted"/>
<dbReference type="CDD" id="cd11010">
    <property type="entry name" value="S1-P1_nuclease"/>
    <property type="match status" value="1"/>
</dbReference>
<dbReference type="PANTHER" id="PTHR33146:SF26">
    <property type="entry name" value="ENDONUCLEASE 4"/>
    <property type="match status" value="1"/>
</dbReference>
<evidence type="ECO:0000256" key="4">
    <source>
        <dbReference type="ARBA" id="ARBA00022801"/>
    </source>
</evidence>
<protein>
    <submittedName>
        <fullName evidence="7">S1/P1 nuclease</fullName>
    </submittedName>
</protein>
<evidence type="ECO:0000256" key="6">
    <source>
        <dbReference type="ARBA" id="ARBA00023180"/>
    </source>
</evidence>
<dbReference type="InterPro" id="IPR003154">
    <property type="entry name" value="S1/P1nuclease"/>
</dbReference>
<keyword evidence="2" id="KW-0479">Metal-binding</keyword>
<dbReference type="RefSeq" id="WP_132535164.1">
    <property type="nucleotide sequence ID" value="NZ_BMJO01000001.1"/>
</dbReference>
<accession>A0A4R2H6V8</accession>
<dbReference type="EMBL" id="SLWO01000007">
    <property type="protein sequence ID" value="TCO21643.1"/>
    <property type="molecule type" value="Genomic_DNA"/>
</dbReference>
<reference evidence="7 8" key="1">
    <citation type="submission" date="2019-03" db="EMBL/GenBank/DDBJ databases">
        <title>Genomic Encyclopedia of Type Strains, Phase IV (KMG-IV): sequencing the most valuable type-strain genomes for metagenomic binning, comparative biology and taxonomic classification.</title>
        <authorList>
            <person name="Goeker M."/>
        </authorList>
    </citation>
    <scope>NUCLEOTIDE SEQUENCE [LARGE SCALE GENOMIC DNA]</scope>
    <source>
        <strain evidence="7 8">DSM 103236</strain>
    </source>
</reference>